<evidence type="ECO:0000256" key="7">
    <source>
        <dbReference type="ARBA" id="ARBA00022576"/>
    </source>
</evidence>
<comment type="catalytic activity">
    <reaction evidence="12 17">
        <text>L-valine + 2-oxoglutarate = 3-methyl-2-oxobutanoate + L-glutamate</text>
        <dbReference type="Rhea" id="RHEA:24813"/>
        <dbReference type="ChEBI" id="CHEBI:11851"/>
        <dbReference type="ChEBI" id="CHEBI:16810"/>
        <dbReference type="ChEBI" id="CHEBI:29985"/>
        <dbReference type="ChEBI" id="CHEBI:57762"/>
        <dbReference type="EC" id="2.6.1.42"/>
    </reaction>
</comment>
<comment type="catalytic activity">
    <reaction evidence="13 17">
        <text>L-isoleucine + 2-oxoglutarate = (S)-3-methyl-2-oxopentanoate + L-glutamate</text>
        <dbReference type="Rhea" id="RHEA:24801"/>
        <dbReference type="ChEBI" id="CHEBI:16810"/>
        <dbReference type="ChEBI" id="CHEBI:29985"/>
        <dbReference type="ChEBI" id="CHEBI:35146"/>
        <dbReference type="ChEBI" id="CHEBI:58045"/>
        <dbReference type="EC" id="2.6.1.42"/>
    </reaction>
</comment>
<dbReference type="CDD" id="cd01557">
    <property type="entry name" value="BCAT_beta_family"/>
    <property type="match status" value="1"/>
</dbReference>
<dbReference type="InterPro" id="IPR050571">
    <property type="entry name" value="Class-IV_PLP-Dep_Aminotrnsfr"/>
</dbReference>
<evidence type="ECO:0000256" key="4">
    <source>
        <dbReference type="ARBA" id="ARBA00004931"/>
    </source>
</evidence>
<evidence type="ECO:0000256" key="16">
    <source>
        <dbReference type="RuleBase" id="RU004516"/>
    </source>
</evidence>
<evidence type="ECO:0000256" key="5">
    <source>
        <dbReference type="ARBA" id="ARBA00005072"/>
    </source>
</evidence>
<comment type="cofactor">
    <cofactor evidence="1 16">
        <name>pyridoxal 5'-phosphate</name>
        <dbReference type="ChEBI" id="CHEBI:597326"/>
    </cofactor>
</comment>
<comment type="pathway">
    <text evidence="5 17">Amino-acid biosynthesis; L-leucine biosynthesis; L-leucine from 3-methyl-2-oxobutanoate: step 4/4.</text>
</comment>
<evidence type="ECO:0000256" key="9">
    <source>
        <dbReference type="ARBA" id="ARBA00022679"/>
    </source>
</evidence>
<evidence type="ECO:0000256" key="11">
    <source>
        <dbReference type="ARBA" id="ARBA00023304"/>
    </source>
</evidence>
<gene>
    <name evidence="17" type="primary">ilvE</name>
    <name evidence="18" type="ORF">KDH_46500</name>
</gene>
<dbReference type="InterPro" id="IPR036038">
    <property type="entry name" value="Aminotransferase-like"/>
</dbReference>
<dbReference type="EMBL" id="BSRI01000002">
    <property type="protein sequence ID" value="GLV57815.1"/>
    <property type="molecule type" value="Genomic_DNA"/>
</dbReference>
<dbReference type="InterPro" id="IPR001544">
    <property type="entry name" value="Aminotrans_IV"/>
</dbReference>
<dbReference type="NCBIfam" id="NF005146">
    <property type="entry name" value="PRK06606.1"/>
    <property type="match status" value="1"/>
</dbReference>
<evidence type="ECO:0000256" key="8">
    <source>
        <dbReference type="ARBA" id="ARBA00022605"/>
    </source>
</evidence>
<comment type="caution">
    <text evidence="18">The sequence shown here is derived from an EMBL/GenBank/DDBJ whole genome shotgun (WGS) entry which is preliminary data.</text>
</comment>
<comment type="pathway">
    <text evidence="4 17">Amino-acid biosynthesis; L-valine biosynthesis; L-valine from pyruvate: step 4/4.</text>
</comment>
<protein>
    <recommendedName>
        <fullName evidence="17">Branched-chain-amino-acid aminotransferase</fullName>
        <shortName evidence="17">BCAT</shortName>
        <ecNumber evidence="17">2.6.1.42</ecNumber>
    </recommendedName>
</protein>
<evidence type="ECO:0000256" key="6">
    <source>
        <dbReference type="ARBA" id="ARBA00009320"/>
    </source>
</evidence>
<dbReference type="Pfam" id="PF01063">
    <property type="entry name" value="Aminotran_4"/>
    <property type="match status" value="1"/>
</dbReference>
<evidence type="ECO:0000256" key="10">
    <source>
        <dbReference type="ARBA" id="ARBA00022898"/>
    </source>
</evidence>
<evidence type="ECO:0000256" key="14">
    <source>
        <dbReference type="ARBA" id="ARBA00049229"/>
    </source>
</evidence>
<dbReference type="Gene3D" id="3.30.470.10">
    <property type="match status" value="1"/>
</dbReference>
<evidence type="ECO:0000256" key="13">
    <source>
        <dbReference type="ARBA" id="ARBA00048798"/>
    </source>
</evidence>
<evidence type="ECO:0000256" key="15">
    <source>
        <dbReference type="RuleBase" id="RU004106"/>
    </source>
</evidence>
<evidence type="ECO:0000313" key="19">
    <source>
        <dbReference type="Proteomes" id="UP001344906"/>
    </source>
</evidence>
<evidence type="ECO:0000313" key="18">
    <source>
        <dbReference type="EMBL" id="GLV57815.1"/>
    </source>
</evidence>
<evidence type="ECO:0000256" key="12">
    <source>
        <dbReference type="ARBA" id="ARBA00048212"/>
    </source>
</evidence>
<comment type="similarity">
    <text evidence="6 15">Belongs to the class-IV pyridoxal-phosphate-dependent aminotransferase family.</text>
</comment>
<dbReference type="InterPro" id="IPR043132">
    <property type="entry name" value="BCAT-like_C"/>
</dbReference>
<keyword evidence="8 17" id="KW-0028">Amino-acid biosynthesis</keyword>
<dbReference type="SUPFAM" id="SSF56752">
    <property type="entry name" value="D-aminoacid aminotransferase-like PLP-dependent enzymes"/>
    <property type="match status" value="1"/>
</dbReference>
<reference evidence="18 19" key="1">
    <citation type="submission" date="2023-02" db="EMBL/GenBank/DDBJ databases">
        <title>Dictyobacter halimunensis sp. nov., a new member of the class Ktedonobacteria from forest soil in a geothermal area.</title>
        <authorList>
            <person name="Rachmania M.K."/>
            <person name="Ningsih F."/>
            <person name="Sakai Y."/>
            <person name="Yabe S."/>
            <person name="Yokota A."/>
            <person name="Sjamsuridzal W."/>
        </authorList>
    </citation>
    <scope>NUCLEOTIDE SEQUENCE [LARGE SCALE GENOMIC DNA]</scope>
    <source>
        <strain evidence="18 19">S3.2.2.5</strain>
    </source>
</reference>
<dbReference type="InterPro" id="IPR018300">
    <property type="entry name" value="Aminotrans_IV_CS"/>
</dbReference>
<dbReference type="NCBIfam" id="TIGR01122">
    <property type="entry name" value="ilvE_I"/>
    <property type="match status" value="1"/>
</dbReference>
<accession>A0ABQ6FZ71</accession>
<comment type="catalytic activity">
    <reaction evidence="14 17">
        <text>L-leucine + 2-oxoglutarate = 4-methyl-2-oxopentanoate + L-glutamate</text>
        <dbReference type="Rhea" id="RHEA:18321"/>
        <dbReference type="ChEBI" id="CHEBI:16810"/>
        <dbReference type="ChEBI" id="CHEBI:17865"/>
        <dbReference type="ChEBI" id="CHEBI:29985"/>
        <dbReference type="ChEBI" id="CHEBI:57427"/>
        <dbReference type="EC" id="2.6.1.42"/>
    </reaction>
</comment>
<dbReference type="Proteomes" id="UP001344906">
    <property type="component" value="Unassembled WGS sequence"/>
</dbReference>
<comment type="pathway">
    <text evidence="3 17">Amino-acid biosynthesis; L-isoleucine biosynthesis; L-isoleucine from 2-oxobutanoate: step 4/4.</text>
</comment>
<keyword evidence="11 17" id="KW-0100">Branched-chain amino acid biosynthesis</keyword>
<keyword evidence="10 16" id="KW-0663">Pyridoxal phosphate</keyword>
<dbReference type="PANTHER" id="PTHR42743">
    <property type="entry name" value="AMINO-ACID AMINOTRANSFERASE"/>
    <property type="match status" value="1"/>
</dbReference>
<evidence type="ECO:0000256" key="2">
    <source>
        <dbReference type="ARBA" id="ARBA00003109"/>
    </source>
</evidence>
<dbReference type="InterPro" id="IPR005785">
    <property type="entry name" value="B_amino_transI"/>
</dbReference>
<keyword evidence="9 17" id="KW-0808">Transferase</keyword>
<evidence type="ECO:0000256" key="17">
    <source>
        <dbReference type="RuleBase" id="RU364094"/>
    </source>
</evidence>
<dbReference type="EC" id="2.6.1.42" evidence="17"/>
<evidence type="ECO:0000256" key="3">
    <source>
        <dbReference type="ARBA" id="ARBA00004824"/>
    </source>
</evidence>
<dbReference type="Gene3D" id="3.20.10.10">
    <property type="entry name" value="D-amino Acid Aminotransferase, subunit A, domain 2"/>
    <property type="match status" value="1"/>
</dbReference>
<dbReference type="InterPro" id="IPR043131">
    <property type="entry name" value="BCAT-like_N"/>
</dbReference>
<keyword evidence="7 17" id="KW-0032">Aminotransferase</keyword>
<dbReference type="PANTHER" id="PTHR42743:SF4">
    <property type="entry name" value="BRANCHED-CHAIN-AMINO-ACID AMINOTRANSFERASE-RELATED"/>
    <property type="match status" value="1"/>
</dbReference>
<organism evidence="18 19">
    <name type="scientific">Dictyobacter halimunensis</name>
    <dbReference type="NCBI Taxonomy" id="3026934"/>
    <lineage>
        <taxon>Bacteria</taxon>
        <taxon>Bacillati</taxon>
        <taxon>Chloroflexota</taxon>
        <taxon>Ktedonobacteria</taxon>
        <taxon>Ktedonobacterales</taxon>
        <taxon>Dictyobacteraceae</taxon>
        <taxon>Dictyobacter</taxon>
    </lineage>
</organism>
<dbReference type="GO" id="GO:0008483">
    <property type="term" value="F:transaminase activity"/>
    <property type="evidence" value="ECO:0007669"/>
    <property type="project" value="UniProtKB-KW"/>
</dbReference>
<name>A0ABQ6FZ71_9CHLR</name>
<comment type="function">
    <text evidence="2 17">Acts on leucine, isoleucine and valine.</text>
</comment>
<evidence type="ECO:0000256" key="1">
    <source>
        <dbReference type="ARBA" id="ARBA00001933"/>
    </source>
</evidence>
<proteinExistence type="inferred from homology"/>
<dbReference type="PROSITE" id="PS00770">
    <property type="entry name" value="AA_TRANSFER_CLASS_4"/>
    <property type="match status" value="1"/>
</dbReference>
<dbReference type="InterPro" id="IPR033939">
    <property type="entry name" value="BCAT_family"/>
</dbReference>
<keyword evidence="19" id="KW-1185">Reference proteome</keyword>
<sequence>MNGEYIPAERGFISVRSHGFAYGTGVFEGIRGYWNEEQQQVYLFRLREHYERLQRSCKIMRINLPYTVEQLIEHSVELVKRNEQHQDVYQRPVAYKSDEIIGVRLHGLSDDYLLTSEPMGNYVEIGGLRCGVSSWRRIDDNAIPARAKICGSYVNAAFAKTEAIQNGFDEAIMLNHEGHVSEGSAENIFLFQNGELITPAPSENILLGITRDTIMHLAKEELGINVRERQIDRTELYTADEIFLCGTGAQIAPVIEVDHNPVGNGSTGPLGQKLQDLYFDIVRGRNSKYRDWCTPVYSEVAAKN</sequence>